<accession>G5SVW9</accession>
<dbReference type="Proteomes" id="UP000003598">
    <property type="component" value="Unassembled WGS sequence"/>
</dbReference>
<dbReference type="OrthoDB" id="1096251at2"/>
<keyword evidence="4" id="KW-1185">Reference proteome</keyword>
<protein>
    <submittedName>
        <fullName evidence="3">Glycosyltransferase, group 1 family protein</fullName>
    </submittedName>
</protein>
<dbReference type="PATRIC" id="fig|762968.3.peg.3101"/>
<evidence type="ECO:0000259" key="1">
    <source>
        <dbReference type="Pfam" id="PF00534"/>
    </source>
</evidence>
<keyword evidence="3" id="KW-0808">Transferase</keyword>
<dbReference type="RefSeq" id="WP_008622736.1">
    <property type="nucleotide sequence ID" value="NZ_JH376642.1"/>
</dbReference>
<dbReference type="InterPro" id="IPR050194">
    <property type="entry name" value="Glycosyltransferase_grp1"/>
</dbReference>
<sequence>MKILLIDVYNFNKGGAETVCFNTGKLLEKHGHKVVYFCLKWTGNNPSPYSKYFPESKETRKGMLRQVRNMVNYFYHFEAAKKMERLLMEEKPDIAHIHLIWGQITPSILPVLKKFHVPILFTVHDYRIVCPAYTFRNGKGKICEECKGRLFYKCFIHSCCKGNKIMSAIMAAEQYFRNEFFSPTKYIDGFLYVSNFAKSIQEKYMPSIKDTPNITLYNFSTDIVGKNKMTVKTKYYLFFGRLSYEKGVKTLLEAFKDLPESHLKIVGTGPKEKELKNYIATYGMKNVEFVGYKKGHELTDLVRKAYFVIVPSEWYENNPMAIIEAYSTGTPILGARIGGIPEIVIEKETGYLFMSGNSEDLKNKVELVDGLTAEKYSKLSEGVLKFAGENLSTENYYPKLIAFYNRFLHK</sequence>
<dbReference type="STRING" id="762968.HMPREF9441_03540"/>
<evidence type="ECO:0000313" key="4">
    <source>
        <dbReference type="Proteomes" id="UP000003598"/>
    </source>
</evidence>
<comment type="caution">
    <text evidence="3">The sequence shown here is derived from an EMBL/GenBank/DDBJ whole genome shotgun (WGS) entry which is preliminary data.</text>
</comment>
<organism evidence="3 4">
    <name type="scientific">Paraprevotella clara YIT 11840</name>
    <dbReference type="NCBI Taxonomy" id="762968"/>
    <lineage>
        <taxon>Bacteria</taxon>
        <taxon>Pseudomonadati</taxon>
        <taxon>Bacteroidota</taxon>
        <taxon>Bacteroidia</taxon>
        <taxon>Bacteroidales</taxon>
        <taxon>Prevotellaceae</taxon>
        <taxon>Paraprevotella</taxon>
    </lineage>
</organism>
<evidence type="ECO:0000313" key="3">
    <source>
        <dbReference type="EMBL" id="EHG98434.1"/>
    </source>
</evidence>
<reference evidence="3 4" key="1">
    <citation type="submission" date="2011-03" db="EMBL/GenBank/DDBJ databases">
        <authorList>
            <person name="Weinstock G."/>
            <person name="Sodergren E."/>
            <person name="Clifton S."/>
            <person name="Fulton L."/>
            <person name="Fulton B."/>
            <person name="Courtney L."/>
            <person name="Fronick C."/>
            <person name="Harrison M."/>
            <person name="Strong C."/>
            <person name="Farmer C."/>
            <person name="Delahaunty K."/>
            <person name="Markovic C."/>
            <person name="Hall O."/>
            <person name="Minx P."/>
            <person name="Tomlinson C."/>
            <person name="Mitreva M."/>
            <person name="Hou S."/>
            <person name="Chen J."/>
            <person name="Wollam A."/>
            <person name="Pepin K.H."/>
            <person name="Johnson M."/>
            <person name="Bhonagiri V."/>
            <person name="Zhang X."/>
            <person name="Suruliraj S."/>
            <person name="Warren W."/>
            <person name="Chinwalla A."/>
            <person name="Mardis E.R."/>
            <person name="Wilson R.K."/>
        </authorList>
    </citation>
    <scope>NUCLEOTIDE SEQUENCE [LARGE SCALE GENOMIC DNA]</scope>
    <source>
        <strain evidence="3 4">YIT 11840</strain>
    </source>
</reference>
<name>G5SVW9_9BACT</name>
<dbReference type="Pfam" id="PF13439">
    <property type="entry name" value="Glyco_transf_4"/>
    <property type="match status" value="1"/>
</dbReference>
<feature type="domain" description="Glycosyl transferase family 1" evidence="1">
    <location>
        <begin position="226"/>
        <end position="368"/>
    </location>
</feature>
<feature type="domain" description="Glycosyltransferase subfamily 4-like N-terminal" evidence="2">
    <location>
        <begin position="14"/>
        <end position="126"/>
    </location>
</feature>
<dbReference type="GeneID" id="93558736"/>
<dbReference type="HOGENOM" id="CLU_009583_35_0_10"/>
<dbReference type="PANTHER" id="PTHR45947">
    <property type="entry name" value="SULFOQUINOVOSYL TRANSFERASE SQD2"/>
    <property type="match status" value="1"/>
</dbReference>
<dbReference type="Gene3D" id="3.40.50.2000">
    <property type="entry name" value="Glycogen Phosphorylase B"/>
    <property type="match status" value="2"/>
</dbReference>
<gene>
    <name evidence="3" type="ORF">HMPREF9441_03540</name>
</gene>
<evidence type="ECO:0000259" key="2">
    <source>
        <dbReference type="Pfam" id="PF13439"/>
    </source>
</evidence>
<dbReference type="InterPro" id="IPR001296">
    <property type="entry name" value="Glyco_trans_1"/>
</dbReference>
<dbReference type="GO" id="GO:0016757">
    <property type="term" value="F:glycosyltransferase activity"/>
    <property type="evidence" value="ECO:0007669"/>
    <property type="project" value="InterPro"/>
</dbReference>
<dbReference type="CDD" id="cd03801">
    <property type="entry name" value="GT4_PimA-like"/>
    <property type="match status" value="1"/>
</dbReference>
<dbReference type="eggNOG" id="COG0438">
    <property type="taxonomic scope" value="Bacteria"/>
</dbReference>
<dbReference type="SUPFAM" id="SSF53756">
    <property type="entry name" value="UDP-Glycosyltransferase/glycogen phosphorylase"/>
    <property type="match status" value="1"/>
</dbReference>
<proteinExistence type="predicted"/>
<dbReference type="InterPro" id="IPR028098">
    <property type="entry name" value="Glyco_trans_4-like_N"/>
</dbReference>
<dbReference type="Pfam" id="PF00534">
    <property type="entry name" value="Glycos_transf_1"/>
    <property type="match status" value="1"/>
</dbReference>
<dbReference type="EMBL" id="AFFY01000074">
    <property type="protein sequence ID" value="EHG98434.1"/>
    <property type="molecule type" value="Genomic_DNA"/>
</dbReference>
<dbReference type="PANTHER" id="PTHR45947:SF13">
    <property type="entry name" value="TRANSFERASE"/>
    <property type="match status" value="1"/>
</dbReference>
<dbReference type="AlphaFoldDB" id="G5SVW9"/>